<accession>A0AAV7DVX2</accession>
<feature type="compositionally biased region" description="Polar residues" evidence="1">
    <location>
        <begin position="70"/>
        <end position="85"/>
    </location>
</feature>
<evidence type="ECO:0000313" key="2">
    <source>
        <dbReference type="EMBL" id="KAG9439098.1"/>
    </source>
</evidence>
<keyword evidence="3" id="KW-1185">Reference proteome</keyword>
<comment type="caution">
    <text evidence="2">The sequence shown here is derived from an EMBL/GenBank/DDBJ whole genome shotgun (WGS) entry which is preliminary data.</text>
</comment>
<evidence type="ECO:0000313" key="3">
    <source>
        <dbReference type="Proteomes" id="UP000825729"/>
    </source>
</evidence>
<sequence length="173" mass="19090">MQRPTSVKNVVKPSILTAANPWDKMRLRGSSYDHQHTQIKQEKHPNVPVAQNSRIQLGRGTCEGSPGFSGLTSLGSKDPSITSHDGTSKRIFYGSVQKSLMWESASSKFQNITPSFHESSSSSIAKDSQARCTVANAVRIEPKHHNHRVTDYGELLPHSEIKPKSCEPIFSPP</sequence>
<evidence type="ECO:0000256" key="1">
    <source>
        <dbReference type="SAM" id="MobiDB-lite"/>
    </source>
</evidence>
<organism evidence="2 3">
    <name type="scientific">Aristolochia fimbriata</name>
    <name type="common">White veined hardy Dutchman's pipe vine</name>
    <dbReference type="NCBI Taxonomy" id="158543"/>
    <lineage>
        <taxon>Eukaryota</taxon>
        <taxon>Viridiplantae</taxon>
        <taxon>Streptophyta</taxon>
        <taxon>Embryophyta</taxon>
        <taxon>Tracheophyta</taxon>
        <taxon>Spermatophyta</taxon>
        <taxon>Magnoliopsida</taxon>
        <taxon>Magnoliidae</taxon>
        <taxon>Piperales</taxon>
        <taxon>Aristolochiaceae</taxon>
        <taxon>Aristolochia</taxon>
    </lineage>
</organism>
<gene>
    <name evidence="2" type="ORF">H6P81_019263</name>
</gene>
<dbReference type="EMBL" id="JAINDJ010000008">
    <property type="protein sequence ID" value="KAG9439098.1"/>
    <property type="molecule type" value="Genomic_DNA"/>
</dbReference>
<protein>
    <submittedName>
        <fullName evidence="2">Uncharacterized protein</fullName>
    </submittedName>
</protein>
<dbReference type="Proteomes" id="UP000825729">
    <property type="component" value="Unassembled WGS sequence"/>
</dbReference>
<dbReference type="AlphaFoldDB" id="A0AAV7DVX2"/>
<reference evidence="2 3" key="1">
    <citation type="submission" date="2021-07" db="EMBL/GenBank/DDBJ databases">
        <title>The Aristolochia fimbriata genome: insights into angiosperm evolution, floral development and chemical biosynthesis.</title>
        <authorList>
            <person name="Jiao Y."/>
        </authorList>
    </citation>
    <scope>NUCLEOTIDE SEQUENCE [LARGE SCALE GENOMIC DNA]</scope>
    <source>
        <strain evidence="2">IBCAS-2021</strain>
        <tissue evidence="2">Leaf</tissue>
    </source>
</reference>
<feature type="region of interest" description="Disordered" evidence="1">
    <location>
        <begin position="60"/>
        <end position="88"/>
    </location>
</feature>
<proteinExistence type="predicted"/>
<name>A0AAV7DVX2_ARIFI</name>